<organism evidence="2 3">
    <name type="scientific">Clostridium tagluense</name>
    <dbReference type="NCBI Taxonomy" id="360422"/>
    <lineage>
        <taxon>Bacteria</taxon>
        <taxon>Bacillati</taxon>
        <taxon>Bacillota</taxon>
        <taxon>Clostridia</taxon>
        <taxon>Eubacteriales</taxon>
        <taxon>Clostridiaceae</taxon>
        <taxon>Clostridium</taxon>
    </lineage>
</organism>
<protein>
    <submittedName>
        <fullName evidence="2">Cell division protein FtsZ</fullName>
    </submittedName>
</protein>
<evidence type="ECO:0000313" key="2">
    <source>
        <dbReference type="EMBL" id="GCD12586.1"/>
    </source>
</evidence>
<sequence length="354" mass="40491">MKKEDILVIGAGGCGNRQLNELMKLDARYGGLFLNSNLSEMDELEYFDKDRRCFYISNADGCGKDMEKMKQFAKEEAPKFYVMIKKFTQPYFLFLASANGGTGSMATLMYAKLIKSKCSEKSINLAITFPALTETSTDFENAIQFWNEVSALKKNNIIDSIQYIDNNKGSEKEVNIKAMKQLDESFNMVNGKLDTSDSLKVHSTVGYKVFLKLDENIENREEAIDTAIKNSMFYMPSNFECDKMIGDINTNDFSIKFIKEEFECYDFSKFNENTDNETKILLGGCEMPKETIDLVCEALKELKNKKRKRVVEEDIIIKRNKPTNASKKDEVPTKSRITSSDLNELFADDSFWDN</sequence>
<dbReference type="InterPro" id="IPR036525">
    <property type="entry name" value="Tubulin/FtsZ_GTPase_sf"/>
</dbReference>
<keyword evidence="2" id="KW-0132">Cell division</keyword>
<dbReference type="InterPro" id="IPR003008">
    <property type="entry name" value="Tubulin_FtsZ_GTPase"/>
</dbReference>
<evidence type="ECO:0000259" key="1">
    <source>
        <dbReference type="Pfam" id="PF00091"/>
    </source>
</evidence>
<dbReference type="EMBL" id="BHYK01000037">
    <property type="protein sequence ID" value="GCD12586.1"/>
    <property type="molecule type" value="Genomic_DNA"/>
</dbReference>
<dbReference type="GO" id="GO:0005525">
    <property type="term" value="F:GTP binding"/>
    <property type="evidence" value="ECO:0007669"/>
    <property type="project" value="InterPro"/>
</dbReference>
<comment type="caution">
    <text evidence="2">The sequence shown here is derived from an EMBL/GenBank/DDBJ whole genome shotgun (WGS) entry which is preliminary data.</text>
</comment>
<dbReference type="Proteomes" id="UP000287872">
    <property type="component" value="Unassembled WGS sequence"/>
</dbReference>
<name>A0A401USV3_9CLOT</name>
<dbReference type="Gene3D" id="3.30.1330.150">
    <property type="match status" value="1"/>
</dbReference>
<keyword evidence="3" id="KW-1185">Reference proteome</keyword>
<dbReference type="RefSeq" id="WP_125005399.1">
    <property type="nucleotide sequence ID" value="NZ_BHYK01000037.1"/>
</dbReference>
<gene>
    <name evidence="2" type="ORF">Ctaglu_42090</name>
</gene>
<dbReference type="GO" id="GO:0051301">
    <property type="term" value="P:cell division"/>
    <property type="evidence" value="ECO:0007669"/>
    <property type="project" value="UniProtKB-KW"/>
</dbReference>
<reference evidence="2 3" key="1">
    <citation type="submission" date="2018-11" db="EMBL/GenBank/DDBJ databases">
        <title>Genome sequencing and assembly of Clostridium tagluense strain A121.</title>
        <authorList>
            <person name="Murakami T."/>
            <person name="Segawa T."/>
            <person name="Shcherbakova V.A."/>
            <person name="Mori H."/>
            <person name="Yoshimura Y."/>
        </authorList>
    </citation>
    <scope>NUCLEOTIDE SEQUENCE [LARGE SCALE GENOMIC DNA]</scope>
    <source>
        <strain evidence="2 3">A121</strain>
    </source>
</reference>
<dbReference type="Pfam" id="PF00091">
    <property type="entry name" value="Tubulin"/>
    <property type="match status" value="1"/>
</dbReference>
<feature type="domain" description="Tubulin/FtsZ GTPase" evidence="1">
    <location>
        <begin position="6"/>
        <end position="168"/>
    </location>
</feature>
<dbReference type="OrthoDB" id="1883592at2"/>
<proteinExistence type="predicted"/>
<dbReference type="AlphaFoldDB" id="A0A401USV3"/>
<evidence type="ECO:0000313" key="3">
    <source>
        <dbReference type="Proteomes" id="UP000287872"/>
    </source>
</evidence>
<keyword evidence="2" id="KW-0131">Cell cycle</keyword>
<accession>A0A401USV3</accession>
<dbReference type="Gene3D" id="3.40.50.1440">
    <property type="entry name" value="Tubulin/FtsZ, GTPase domain"/>
    <property type="match status" value="1"/>
</dbReference>
<dbReference type="SUPFAM" id="SSF52490">
    <property type="entry name" value="Tubulin nucleotide-binding domain-like"/>
    <property type="match status" value="1"/>
</dbReference>